<organism evidence="1 2">
    <name type="scientific">Thalassiosira pseudonana</name>
    <name type="common">Marine diatom</name>
    <name type="synonym">Cyclotella nana</name>
    <dbReference type="NCBI Taxonomy" id="35128"/>
    <lineage>
        <taxon>Eukaryota</taxon>
        <taxon>Sar</taxon>
        <taxon>Stramenopiles</taxon>
        <taxon>Ochrophyta</taxon>
        <taxon>Bacillariophyta</taxon>
        <taxon>Coscinodiscophyceae</taxon>
        <taxon>Thalassiosirophycidae</taxon>
        <taxon>Thalassiosirales</taxon>
        <taxon>Thalassiosiraceae</taxon>
        <taxon>Thalassiosira</taxon>
    </lineage>
</organism>
<dbReference type="EMBL" id="CM000642">
    <property type="protein sequence ID" value="EED92340.1"/>
    <property type="molecule type" value="Genomic_DNA"/>
</dbReference>
<dbReference type="AlphaFoldDB" id="B8C280"/>
<dbReference type="GeneID" id="7449721"/>
<dbReference type="HOGENOM" id="CLU_781893_0_0_1"/>
<evidence type="ECO:0000313" key="1">
    <source>
        <dbReference type="EMBL" id="EED92340.1"/>
    </source>
</evidence>
<reference evidence="1 2" key="2">
    <citation type="journal article" date="2008" name="Nature">
        <title>The Phaeodactylum genome reveals the evolutionary history of diatom genomes.</title>
        <authorList>
            <person name="Bowler C."/>
            <person name="Allen A.E."/>
            <person name="Badger J.H."/>
            <person name="Grimwood J."/>
            <person name="Jabbari K."/>
            <person name="Kuo A."/>
            <person name="Maheswari U."/>
            <person name="Martens C."/>
            <person name="Maumus F."/>
            <person name="Otillar R.P."/>
            <person name="Rayko E."/>
            <person name="Salamov A."/>
            <person name="Vandepoele K."/>
            <person name="Beszteri B."/>
            <person name="Gruber A."/>
            <person name="Heijde M."/>
            <person name="Katinka M."/>
            <person name="Mock T."/>
            <person name="Valentin K."/>
            <person name="Verret F."/>
            <person name="Berges J.A."/>
            <person name="Brownlee C."/>
            <person name="Cadoret J.P."/>
            <person name="Chiovitti A."/>
            <person name="Choi C.J."/>
            <person name="Coesel S."/>
            <person name="De Martino A."/>
            <person name="Detter J.C."/>
            <person name="Durkin C."/>
            <person name="Falciatore A."/>
            <person name="Fournet J."/>
            <person name="Haruta M."/>
            <person name="Huysman M.J."/>
            <person name="Jenkins B.D."/>
            <person name="Jiroutova K."/>
            <person name="Jorgensen R.E."/>
            <person name="Joubert Y."/>
            <person name="Kaplan A."/>
            <person name="Kroger N."/>
            <person name="Kroth P.G."/>
            <person name="La Roche J."/>
            <person name="Lindquist E."/>
            <person name="Lommer M."/>
            <person name="Martin-Jezequel V."/>
            <person name="Lopez P.J."/>
            <person name="Lucas S."/>
            <person name="Mangogna M."/>
            <person name="McGinnis K."/>
            <person name="Medlin L.K."/>
            <person name="Montsant A."/>
            <person name="Oudot-Le Secq M.P."/>
            <person name="Napoli C."/>
            <person name="Obornik M."/>
            <person name="Parker M.S."/>
            <person name="Petit J.L."/>
            <person name="Porcel B.M."/>
            <person name="Poulsen N."/>
            <person name="Robison M."/>
            <person name="Rychlewski L."/>
            <person name="Rynearson T.A."/>
            <person name="Schmutz J."/>
            <person name="Shapiro H."/>
            <person name="Siaut M."/>
            <person name="Stanley M."/>
            <person name="Sussman M.R."/>
            <person name="Taylor A.R."/>
            <person name="Vardi A."/>
            <person name="von Dassow P."/>
            <person name="Vyverman W."/>
            <person name="Willis A."/>
            <person name="Wyrwicz L.S."/>
            <person name="Rokhsar D.S."/>
            <person name="Weissenbach J."/>
            <person name="Armbrust E.V."/>
            <person name="Green B.R."/>
            <person name="Van de Peer Y."/>
            <person name="Grigoriev I.V."/>
        </authorList>
    </citation>
    <scope>NUCLEOTIDE SEQUENCE [LARGE SCALE GENOMIC DNA]</scope>
    <source>
        <strain evidence="1 2">CCMP1335</strain>
    </source>
</reference>
<dbReference type="PaxDb" id="35128-Thaps5192"/>
<gene>
    <name evidence="1" type="ORF">THAPSDRAFT_5192</name>
</gene>
<evidence type="ECO:0000313" key="2">
    <source>
        <dbReference type="Proteomes" id="UP000001449"/>
    </source>
</evidence>
<dbReference type="RefSeq" id="XP_002290588.1">
    <property type="nucleotide sequence ID" value="XM_002290552.1"/>
</dbReference>
<name>B8C280_THAPS</name>
<keyword evidence="2" id="KW-1185">Reference proteome</keyword>
<dbReference type="KEGG" id="tps:THAPSDRAFT_5192"/>
<protein>
    <submittedName>
        <fullName evidence="1">Uncharacterized protein</fullName>
    </submittedName>
</protein>
<sequence>MVVSIGASSDEEEVSCSRDATVGSVETTACDCRDEVHDISCSFDKRDTDLRDDVIQKIVVTIGELDDSRCSTPDNTSPLKFGKHRIRDSIYIGLDGPVETIIQDCDDNGEEETEGEDSSALGVINWNGRQAPMESIEIECNKCGKDDDSVEKSHDDATTISQLQQQLTSKLKSPVLCSRRLVSLHDDVESSSPKAKASLSFSTITVRSYPMIVGNHPNTKYGPPISIGWEYHEYDSLSLNEYEAYRGEKGRKLKDLYLNSGRRRRILQRAGFSLAEMSVAINTAQIDQLLRNESKNDTVENITSYFDDEINAMTKKNLKSNVNCGWKKIVIATRCLGKAASQRYKQITMKKKGHC</sequence>
<dbReference type="Proteomes" id="UP000001449">
    <property type="component" value="Chromosome 5"/>
</dbReference>
<accession>B8C280</accession>
<reference evidence="1 2" key="1">
    <citation type="journal article" date="2004" name="Science">
        <title>The genome of the diatom Thalassiosira pseudonana: ecology, evolution, and metabolism.</title>
        <authorList>
            <person name="Armbrust E.V."/>
            <person name="Berges J.A."/>
            <person name="Bowler C."/>
            <person name="Green B.R."/>
            <person name="Martinez D."/>
            <person name="Putnam N.H."/>
            <person name="Zhou S."/>
            <person name="Allen A.E."/>
            <person name="Apt K.E."/>
            <person name="Bechner M."/>
            <person name="Brzezinski M.A."/>
            <person name="Chaal B.K."/>
            <person name="Chiovitti A."/>
            <person name="Davis A.K."/>
            <person name="Demarest M.S."/>
            <person name="Detter J.C."/>
            <person name="Glavina T."/>
            <person name="Goodstein D."/>
            <person name="Hadi M.Z."/>
            <person name="Hellsten U."/>
            <person name="Hildebrand M."/>
            <person name="Jenkins B.D."/>
            <person name="Jurka J."/>
            <person name="Kapitonov V.V."/>
            <person name="Kroger N."/>
            <person name="Lau W.W."/>
            <person name="Lane T.W."/>
            <person name="Larimer F.W."/>
            <person name="Lippmeier J.C."/>
            <person name="Lucas S."/>
            <person name="Medina M."/>
            <person name="Montsant A."/>
            <person name="Obornik M."/>
            <person name="Parker M.S."/>
            <person name="Palenik B."/>
            <person name="Pazour G.J."/>
            <person name="Richardson P.M."/>
            <person name="Rynearson T.A."/>
            <person name="Saito M.A."/>
            <person name="Schwartz D.C."/>
            <person name="Thamatrakoln K."/>
            <person name="Valentin K."/>
            <person name="Vardi A."/>
            <person name="Wilkerson F.P."/>
            <person name="Rokhsar D.S."/>
        </authorList>
    </citation>
    <scope>NUCLEOTIDE SEQUENCE [LARGE SCALE GENOMIC DNA]</scope>
    <source>
        <strain evidence="1 2">CCMP1335</strain>
    </source>
</reference>
<dbReference type="InParanoid" id="B8C280"/>
<proteinExistence type="predicted"/>